<accession>A0A5S9QSP5</accession>
<evidence type="ECO:0000313" key="3">
    <source>
        <dbReference type="Proteomes" id="UP000434580"/>
    </source>
</evidence>
<evidence type="ECO:0000256" key="1">
    <source>
        <dbReference type="SAM" id="SignalP"/>
    </source>
</evidence>
<reference evidence="2 3" key="1">
    <citation type="submission" date="2019-11" db="EMBL/GenBank/DDBJ databases">
        <authorList>
            <person name="Holert J."/>
        </authorList>
    </citation>
    <scope>NUCLEOTIDE SEQUENCE [LARGE SCALE GENOMIC DNA]</scope>
    <source>
        <strain evidence="2">BC5_2</strain>
    </source>
</reference>
<feature type="chain" id="PRO_5030138169" evidence="1">
    <location>
        <begin position="21"/>
        <end position="720"/>
    </location>
</feature>
<organism evidence="2 3">
    <name type="scientific">BD1-7 clade bacterium</name>
    <dbReference type="NCBI Taxonomy" id="2029982"/>
    <lineage>
        <taxon>Bacteria</taxon>
        <taxon>Pseudomonadati</taxon>
        <taxon>Pseudomonadota</taxon>
        <taxon>Gammaproteobacteria</taxon>
        <taxon>Cellvibrionales</taxon>
        <taxon>Spongiibacteraceae</taxon>
        <taxon>BD1-7 clade</taxon>
    </lineage>
</organism>
<protein>
    <submittedName>
        <fullName evidence="2">Uncharacterized protein</fullName>
    </submittedName>
</protein>
<dbReference type="AlphaFoldDB" id="A0A5S9QSP5"/>
<dbReference type="Proteomes" id="UP000434580">
    <property type="component" value="Unassembled WGS sequence"/>
</dbReference>
<name>A0A5S9QSP5_9GAMM</name>
<dbReference type="OrthoDB" id="9870782at2"/>
<feature type="signal peptide" evidence="1">
    <location>
        <begin position="1"/>
        <end position="20"/>
    </location>
</feature>
<gene>
    <name evidence="2" type="ORF">DPBNPPHM_02729</name>
</gene>
<sequence length="720" mass="78476">MKRIVTLLVTSLVLSGCLPTAPGTIEGIQSGQTYVKYFGDDAPPGAQTLPEYLVVRYSKNTGERQVFLNGSKVGDKFEYTSNLMRLRLTDVKDFLRQGDNSMLIEPLNLARATNLKFRFDSQGPVVQPSSACVFGDAGCSAGNGMVSVNLEAYDASDIVSISLNDTPATKVDGQWAVETSYNPPNDIFTIVARDENGMEETTRYLKDGANISDVFKLKLGESALDGMKPLINDKMKNIRLDAKALSDVGLDNVLYAMDAGVAHVYIRLLDIRIGQGNLNSFTFDKSVSNRIGLDMHMQPTIDHTPDNGTVSGDKDQVGTYAKVQIITTCKPRDWYESKARNLEFGFCVTDWGFAELLIESMDVTGDVDLRLADGQFKVDLLDSVDITMHDTKALASADNSLTGRLISSLAASLKDSGILKSAMRALIGGVLDNNLKQIRIGMNFKNDDGDNFDLVTFAKTVTTDANAMYMAYDGSLAVREAPDNVVRSLGSYYIDEPLGDYLGGNSNLQVNVNSNLINQGLNTLYSIGMTHLTLTFADTKVHFGPDKVGSDYGKDGDRKMELVPAGPGTIRFYGSTTNQAAIDYRNAKMRVFDKKDGEWEQVFYADVDISAGVLMRAADSVFKMTINQTPNIIVNDLEQTGSLIHLGGLKLKVPDNVLKEIILGGLNLIYPFLSETELSIDIPNVDIEGSPVIGKVTTDDFSTASGHLKFTMGVNAEARE</sequence>
<dbReference type="PROSITE" id="PS51257">
    <property type="entry name" value="PROKAR_LIPOPROTEIN"/>
    <property type="match status" value="1"/>
</dbReference>
<evidence type="ECO:0000313" key="2">
    <source>
        <dbReference type="EMBL" id="CAA0121266.1"/>
    </source>
</evidence>
<dbReference type="EMBL" id="CACSII010000021">
    <property type="protein sequence ID" value="CAA0121266.1"/>
    <property type="molecule type" value="Genomic_DNA"/>
</dbReference>
<proteinExistence type="predicted"/>
<keyword evidence="1" id="KW-0732">Signal</keyword>